<dbReference type="OrthoDB" id="5960976at2759"/>
<reference evidence="3" key="1">
    <citation type="submission" date="2025-08" db="UniProtKB">
        <authorList>
            <consortium name="RefSeq"/>
        </authorList>
    </citation>
    <scope>IDENTIFICATION</scope>
</reference>
<dbReference type="KEGG" id="aten:116305687"/>
<evidence type="ECO:0000256" key="1">
    <source>
        <dbReference type="SAM" id="SignalP"/>
    </source>
</evidence>
<keyword evidence="2" id="KW-1185">Reference proteome</keyword>
<dbReference type="Proteomes" id="UP000515163">
    <property type="component" value="Unplaced"/>
</dbReference>
<feature type="chain" id="PRO_5027567835" evidence="1">
    <location>
        <begin position="17"/>
        <end position="160"/>
    </location>
</feature>
<sequence length="160" mass="17611">MKIILVSCLLLALAIAEEDVHMNEELLEQVPQEEDSVKRGFSSYYRNYYDEIAMSVCASMPMRGGGYIFPVRRACSSTNKQTCSQLCASAGVRKQLTAGSSSYIFECLESLHIYKGRPQLAANPGGNTDVGRIGLIVYRYHSCSGSSCGPNYCCCRKGHQ</sequence>
<name>A0A6P8IWL1_ACTTE</name>
<feature type="signal peptide" evidence="1">
    <location>
        <begin position="1"/>
        <end position="16"/>
    </location>
</feature>
<keyword evidence="1" id="KW-0732">Signal</keyword>
<accession>A0A6P8IWL1</accession>
<evidence type="ECO:0000313" key="2">
    <source>
        <dbReference type="Proteomes" id="UP000515163"/>
    </source>
</evidence>
<dbReference type="InParanoid" id="A0A6P8IWL1"/>
<organism evidence="2 3">
    <name type="scientific">Actinia tenebrosa</name>
    <name type="common">Australian red waratah sea anemone</name>
    <dbReference type="NCBI Taxonomy" id="6105"/>
    <lineage>
        <taxon>Eukaryota</taxon>
        <taxon>Metazoa</taxon>
        <taxon>Cnidaria</taxon>
        <taxon>Anthozoa</taxon>
        <taxon>Hexacorallia</taxon>
        <taxon>Actiniaria</taxon>
        <taxon>Actiniidae</taxon>
        <taxon>Actinia</taxon>
    </lineage>
</organism>
<dbReference type="RefSeq" id="XP_031571514.1">
    <property type="nucleotide sequence ID" value="XM_031715654.1"/>
</dbReference>
<dbReference type="GeneID" id="116305687"/>
<dbReference type="AlphaFoldDB" id="A0A6P8IWL1"/>
<protein>
    <submittedName>
        <fullName evidence="3">Uncharacterized protein LOC116305687</fullName>
    </submittedName>
</protein>
<evidence type="ECO:0000313" key="3">
    <source>
        <dbReference type="RefSeq" id="XP_031571514.1"/>
    </source>
</evidence>
<proteinExistence type="predicted"/>
<gene>
    <name evidence="3" type="primary">LOC116305687</name>
</gene>